<reference evidence="1 2" key="1">
    <citation type="submission" date="2019-05" db="EMBL/GenBank/DDBJ databases">
        <title>Verrucobacter flavum gen. nov., sp. nov. a new member of the family Verrucomicrobiaceae.</title>
        <authorList>
            <person name="Szuroczki S."/>
            <person name="Abbaszade G."/>
            <person name="Szabo A."/>
            <person name="Felfoldi T."/>
            <person name="Schumann P."/>
            <person name="Boka K."/>
            <person name="Keki Z."/>
            <person name="Toumi M."/>
            <person name="Toth E."/>
        </authorList>
    </citation>
    <scope>NUCLEOTIDE SEQUENCE [LARGE SCALE GENOMIC DNA]</scope>
    <source>
        <strain evidence="1 2">MG-N-17</strain>
    </source>
</reference>
<evidence type="ECO:0000313" key="2">
    <source>
        <dbReference type="Proteomes" id="UP000306196"/>
    </source>
</evidence>
<protein>
    <recommendedName>
        <fullName evidence="3">Calcineurin-like phosphoesterase domain-containing protein</fullName>
    </recommendedName>
</protein>
<comment type="caution">
    <text evidence="1">The sequence shown here is derived from an EMBL/GenBank/DDBJ whole genome shotgun (WGS) entry which is preliminary data.</text>
</comment>
<dbReference type="Proteomes" id="UP000306196">
    <property type="component" value="Unassembled WGS sequence"/>
</dbReference>
<dbReference type="SUPFAM" id="SSF56300">
    <property type="entry name" value="Metallo-dependent phosphatases"/>
    <property type="match status" value="1"/>
</dbReference>
<sequence length="233" mass="26742">MNPDTAERPLYFCGDVHGDFEALRLWSDVVEGGDIIQVGDLGVGFRDWKSDESILRRLGSAVSARNNRIFAIRGTHDRRDWFDGRQYDGLSLVKDGTVLSLHDETIFCWGGAHSVDRTSRTRDIDWWRDEIFDWNGELPDEPISILITHAGGPWTGLTPKAPFLNGWHARDKNLHKDLQSEIQQHHQLGEALLKANHPLKAWYCGHYHLPLHGQIGNARCRTLDINEIVEWRY</sequence>
<dbReference type="OrthoDB" id="1030079at2"/>
<proteinExistence type="predicted"/>
<keyword evidence="2" id="KW-1185">Reference proteome</keyword>
<dbReference type="InterPro" id="IPR029052">
    <property type="entry name" value="Metallo-depent_PP-like"/>
</dbReference>
<evidence type="ECO:0008006" key="3">
    <source>
        <dbReference type="Google" id="ProtNLM"/>
    </source>
</evidence>
<gene>
    <name evidence="1" type="ORF">FEM03_09275</name>
</gene>
<evidence type="ECO:0000313" key="1">
    <source>
        <dbReference type="EMBL" id="TLD71094.1"/>
    </source>
</evidence>
<dbReference type="Gene3D" id="3.60.21.10">
    <property type="match status" value="1"/>
</dbReference>
<dbReference type="RefSeq" id="WP_138085922.1">
    <property type="nucleotide sequence ID" value="NZ_VAUV01000006.1"/>
</dbReference>
<accession>A0A5R8KFK7</accession>
<name>A0A5R8KFK7_9BACT</name>
<dbReference type="AlphaFoldDB" id="A0A5R8KFK7"/>
<dbReference type="EMBL" id="VAUV01000006">
    <property type="protein sequence ID" value="TLD71094.1"/>
    <property type="molecule type" value="Genomic_DNA"/>
</dbReference>
<organism evidence="1 2">
    <name type="scientific">Phragmitibacter flavus</name>
    <dbReference type="NCBI Taxonomy" id="2576071"/>
    <lineage>
        <taxon>Bacteria</taxon>
        <taxon>Pseudomonadati</taxon>
        <taxon>Verrucomicrobiota</taxon>
        <taxon>Verrucomicrobiia</taxon>
        <taxon>Verrucomicrobiales</taxon>
        <taxon>Verrucomicrobiaceae</taxon>
        <taxon>Phragmitibacter</taxon>
    </lineage>
</organism>